<dbReference type="InterPro" id="IPR046346">
    <property type="entry name" value="Aminoacid_DH-like_N_sf"/>
</dbReference>
<dbReference type="GO" id="GO:0009073">
    <property type="term" value="P:aromatic amino acid family biosynthetic process"/>
    <property type="evidence" value="ECO:0007669"/>
    <property type="project" value="UniProtKB-KW"/>
</dbReference>
<reference evidence="10" key="1">
    <citation type="submission" date="2020-11" db="EMBL/GenBank/DDBJ databases">
        <title>Antibiotic susceptibility profiles of Pediococcus pentosaceus from various origins and their implications for the safety assessment of strains with food-technology applications.</title>
        <authorList>
            <person name="Shani N."/>
            <person name="Oberhaensli S."/>
            <person name="Arias E."/>
        </authorList>
    </citation>
    <scope>NUCLEOTIDE SEQUENCE</scope>
    <source>
        <strain evidence="10">FAM 24207</strain>
    </source>
</reference>
<dbReference type="HAMAP" id="MF_00222">
    <property type="entry name" value="Shikimate_DH_AroE"/>
    <property type="match status" value="1"/>
</dbReference>
<dbReference type="SUPFAM" id="SSF51735">
    <property type="entry name" value="NAD(P)-binding Rossmann-fold domains"/>
    <property type="match status" value="1"/>
</dbReference>
<evidence type="ECO:0000313" key="11">
    <source>
        <dbReference type="Proteomes" id="UP001194632"/>
    </source>
</evidence>
<dbReference type="Gene3D" id="3.40.50.720">
    <property type="entry name" value="NAD(P)-binding Rossmann-like Domain"/>
    <property type="match status" value="1"/>
</dbReference>
<dbReference type="FunFam" id="3.40.50.720:FF:000086">
    <property type="entry name" value="Quinate/shikimate dehydrogenase"/>
    <property type="match status" value="1"/>
</dbReference>
<dbReference type="EMBL" id="JADOFP010000002">
    <property type="protein sequence ID" value="MBF7114419.1"/>
    <property type="molecule type" value="Genomic_DNA"/>
</dbReference>
<accession>A0AB73HEJ0</accession>
<dbReference type="NCBIfam" id="NF009200">
    <property type="entry name" value="PRK12548.1"/>
    <property type="match status" value="1"/>
</dbReference>
<dbReference type="GO" id="GO:0008652">
    <property type="term" value="P:amino acid biosynthetic process"/>
    <property type="evidence" value="ECO:0007669"/>
    <property type="project" value="UniProtKB-KW"/>
</dbReference>
<evidence type="ECO:0000256" key="4">
    <source>
        <dbReference type="ARBA" id="ARBA00023141"/>
    </source>
</evidence>
<dbReference type="GO" id="GO:0019632">
    <property type="term" value="P:shikimate metabolic process"/>
    <property type="evidence" value="ECO:0007669"/>
    <property type="project" value="UniProtKB-ARBA"/>
</dbReference>
<evidence type="ECO:0000256" key="3">
    <source>
        <dbReference type="ARBA" id="ARBA00023002"/>
    </source>
</evidence>
<dbReference type="Pfam" id="PF08501">
    <property type="entry name" value="Shikimate_dh_N"/>
    <property type="match status" value="1"/>
</dbReference>
<name>A0AB73HEJ0_PEDPE</name>
<comment type="pathway">
    <text evidence="1 8">Metabolic intermediate biosynthesis; chorismate biosynthesis; chorismate from D-erythrose 4-phosphate and phosphoenolpyruvate: step 4/7.</text>
</comment>
<dbReference type="PANTHER" id="PTHR21089">
    <property type="entry name" value="SHIKIMATE DEHYDROGENASE"/>
    <property type="match status" value="1"/>
</dbReference>
<feature type="binding site" evidence="8">
    <location>
        <position position="94"/>
    </location>
    <ligand>
        <name>shikimate</name>
        <dbReference type="ChEBI" id="CHEBI:36208"/>
    </ligand>
</feature>
<proteinExistence type="inferred from homology"/>
<comment type="catalytic activity">
    <reaction evidence="6">
        <text>shikimate + NAD(+) = 3-dehydroshikimate + NADH + H(+)</text>
        <dbReference type="Rhea" id="RHEA:17741"/>
        <dbReference type="ChEBI" id="CHEBI:15378"/>
        <dbReference type="ChEBI" id="CHEBI:16630"/>
        <dbReference type="ChEBI" id="CHEBI:36208"/>
        <dbReference type="ChEBI" id="CHEBI:57540"/>
        <dbReference type="ChEBI" id="CHEBI:57945"/>
    </reaction>
</comment>
<feature type="binding site" evidence="8">
    <location>
        <position position="69"/>
    </location>
    <ligand>
        <name>shikimate</name>
        <dbReference type="ChEBI" id="CHEBI:36208"/>
    </ligand>
</feature>
<dbReference type="AlphaFoldDB" id="A0AB73HEJ0"/>
<keyword evidence="2 8" id="KW-0028">Amino-acid biosynthesis</keyword>
<feature type="binding site" evidence="8">
    <location>
        <position position="257"/>
    </location>
    <ligand>
        <name>NADP(+)</name>
        <dbReference type="ChEBI" id="CHEBI:58349"/>
    </ligand>
</feature>
<dbReference type="CDD" id="cd01065">
    <property type="entry name" value="NAD_bind_Shikimate_DH"/>
    <property type="match status" value="1"/>
</dbReference>
<keyword evidence="4 8" id="KW-0057">Aromatic amino acid biosynthesis</keyword>
<dbReference type="SUPFAM" id="SSF53223">
    <property type="entry name" value="Aminoacid dehydrogenase-like, N-terminal domain"/>
    <property type="match status" value="1"/>
</dbReference>
<gene>
    <name evidence="8" type="primary">aroE</name>
    <name evidence="10" type="ORF">ITQ90_02730</name>
</gene>
<keyword evidence="3 8" id="KW-0560">Oxidoreductase</keyword>
<feature type="domain" description="Shikimate dehydrogenase substrate binding N-terminal" evidence="9">
    <location>
        <begin position="14"/>
        <end position="96"/>
    </location>
</feature>
<keyword evidence="8" id="KW-0521">NADP</keyword>
<dbReference type="InterPro" id="IPR036291">
    <property type="entry name" value="NAD(P)-bd_dom_sf"/>
</dbReference>
<comment type="caution">
    <text evidence="8">Lacks conserved residue(s) required for the propagation of feature annotation.</text>
</comment>
<protein>
    <recommendedName>
        <fullName evidence="8">Shikimate dehydrogenase (NADP(+))</fullName>
        <shortName evidence="8">SDH</shortName>
        <ecNumber evidence="8">1.1.1.25</ecNumber>
    </recommendedName>
</protein>
<comment type="pathway">
    <text evidence="7">Aromatic compound metabolism; 3,4-dihydroxybenzoate biosynthesis; 3-dehydroquinate from D-quinate (NAD(+) route).</text>
</comment>
<evidence type="ECO:0000256" key="5">
    <source>
        <dbReference type="ARBA" id="ARBA00051639"/>
    </source>
</evidence>
<dbReference type="PANTHER" id="PTHR21089:SF1">
    <property type="entry name" value="BIFUNCTIONAL 3-DEHYDROQUINATE DEHYDRATASE_SHIKIMATE DEHYDROGENASE, CHLOROPLASTIC"/>
    <property type="match status" value="1"/>
</dbReference>
<comment type="catalytic activity">
    <reaction evidence="8">
        <text>shikimate + NADP(+) = 3-dehydroshikimate + NADPH + H(+)</text>
        <dbReference type="Rhea" id="RHEA:17737"/>
        <dbReference type="ChEBI" id="CHEBI:15378"/>
        <dbReference type="ChEBI" id="CHEBI:16630"/>
        <dbReference type="ChEBI" id="CHEBI:36208"/>
        <dbReference type="ChEBI" id="CHEBI:57783"/>
        <dbReference type="ChEBI" id="CHEBI:58349"/>
        <dbReference type="EC" id="1.1.1.25"/>
    </reaction>
</comment>
<comment type="similarity">
    <text evidence="8">Belongs to the shikimate dehydrogenase family.</text>
</comment>
<dbReference type="Gene3D" id="3.40.50.10860">
    <property type="entry name" value="Leucine Dehydrogenase, chain A, domain 1"/>
    <property type="match status" value="1"/>
</dbReference>
<dbReference type="GO" id="GO:0030266">
    <property type="term" value="F:quinate 3-dehydrogenase (NAD+) activity"/>
    <property type="evidence" value="ECO:0007669"/>
    <property type="project" value="UniProtKB-EC"/>
</dbReference>
<sequence length="309" mass="33592">MEKHISGTTGLFTLLGSPVGHSGSPAMYNFSFKQQGLDYAYLAFDIKKDQMSEAIDALRLFKVRGSNVTMPCKSIAATLVDELSPAAEIVGAINVIVNDNGKLIGHITDGVGFVRNLKENGIDIVDKKLVVIGAGGAATALEVQCALDGARAITIFNRDDNFYANAENTQKKIKHAKPNVDINVYHLEDQNKLKTEINSADILVNATTVGMKPLDNQTLVDSSYLRADLVVADTVYNPLKTKLIEDAEALGCTVAPGKGMLLWQGDAAYKLFTGKICQQLNIKLMRLNRILISFVGGIVRWKHVLMGIR</sequence>
<comment type="caution">
    <text evidence="10">The sequence shown here is derived from an EMBL/GenBank/DDBJ whole genome shotgun (WGS) entry which is preliminary data.</text>
</comment>
<dbReference type="GO" id="GO:0009423">
    <property type="term" value="P:chorismate biosynthetic process"/>
    <property type="evidence" value="ECO:0007669"/>
    <property type="project" value="UniProtKB-UniRule"/>
</dbReference>
<evidence type="ECO:0000256" key="7">
    <source>
        <dbReference type="ARBA" id="ARBA00060613"/>
    </source>
</evidence>
<evidence type="ECO:0000256" key="2">
    <source>
        <dbReference type="ARBA" id="ARBA00022605"/>
    </source>
</evidence>
<feature type="active site" description="Proton acceptor" evidence="8">
    <location>
        <position position="73"/>
    </location>
</feature>
<evidence type="ECO:0000256" key="6">
    <source>
        <dbReference type="ARBA" id="ARBA00052329"/>
    </source>
</evidence>
<evidence type="ECO:0000256" key="1">
    <source>
        <dbReference type="ARBA" id="ARBA00004871"/>
    </source>
</evidence>
<feature type="binding site" evidence="8">
    <location>
        <position position="236"/>
    </location>
    <ligand>
        <name>shikimate</name>
        <dbReference type="ChEBI" id="CHEBI:36208"/>
    </ligand>
</feature>
<dbReference type="InterPro" id="IPR013708">
    <property type="entry name" value="Shikimate_DH-bd_N"/>
</dbReference>
<feature type="binding site" evidence="8">
    <location>
        <begin position="133"/>
        <end position="137"/>
    </location>
    <ligand>
        <name>NADP(+)</name>
        <dbReference type="ChEBI" id="CHEBI:58349"/>
    </ligand>
</feature>
<dbReference type="InterPro" id="IPR022893">
    <property type="entry name" value="Shikimate_DH_fam"/>
</dbReference>
<feature type="binding site" evidence="8">
    <location>
        <begin position="22"/>
        <end position="24"/>
    </location>
    <ligand>
        <name>shikimate</name>
        <dbReference type="ChEBI" id="CHEBI:36208"/>
    </ligand>
</feature>
<feature type="binding site" evidence="8">
    <location>
        <position position="234"/>
    </location>
    <ligand>
        <name>NADP(+)</name>
        <dbReference type="ChEBI" id="CHEBI:58349"/>
    </ligand>
</feature>
<comment type="subunit">
    <text evidence="8">Homodimer.</text>
</comment>
<dbReference type="Proteomes" id="UP001194632">
    <property type="component" value="Unassembled WGS sequence"/>
</dbReference>
<evidence type="ECO:0000256" key="8">
    <source>
        <dbReference type="HAMAP-Rule" id="MF_00222"/>
    </source>
</evidence>
<organism evidence="10 11">
    <name type="scientific">Pediococcus pentosaceus</name>
    <dbReference type="NCBI Taxonomy" id="1255"/>
    <lineage>
        <taxon>Bacteria</taxon>
        <taxon>Bacillati</taxon>
        <taxon>Bacillota</taxon>
        <taxon>Bacilli</taxon>
        <taxon>Lactobacillales</taxon>
        <taxon>Lactobacillaceae</taxon>
        <taxon>Pediococcus</taxon>
    </lineage>
</organism>
<comment type="catalytic activity">
    <reaction evidence="5">
        <text>L-quinate + NAD(+) = 3-dehydroquinate + NADH + H(+)</text>
        <dbReference type="Rhea" id="RHEA:22364"/>
        <dbReference type="ChEBI" id="CHEBI:15378"/>
        <dbReference type="ChEBI" id="CHEBI:29751"/>
        <dbReference type="ChEBI" id="CHEBI:32364"/>
        <dbReference type="ChEBI" id="CHEBI:57540"/>
        <dbReference type="ChEBI" id="CHEBI:57945"/>
        <dbReference type="EC" id="1.1.1.24"/>
    </reaction>
</comment>
<evidence type="ECO:0000259" key="9">
    <source>
        <dbReference type="Pfam" id="PF08501"/>
    </source>
</evidence>
<dbReference type="EC" id="1.1.1.25" evidence="8"/>
<dbReference type="GO" id="GO:0004764">
    <property type="term" value="F:shikimate 3-dehydrogenase (NADP+) activity"/>
    <property type="evidence" value="ECO:0007669"/>
    <property type="project" value="UniProtKB-UniRule"/>
</dbReference>
<feature type="binding site" evidence="8">
    <location>
        <position position="264"/>
    </location>
    <ligand>
        <name>shikimate</name>
        <dbReference type="ChEBI" id="CHEBI:36208"/>
    </ligand>
</feature>
<comment type="function">
    <text evidence="8">Involved in the biosynthesis of the chorismate, which leads to the biosynthesis of aromatic amino acids. Catalyzes the reversible NADPH linked reduction of 3-dehydroshikimate (DHSA) to yield shikimate (SA).</text>
</comment>
<feature type="binding site" evidence="8">
    <location>
        <position position="109"/>
    </location>
    <ligand>
        <name>shikimate</name>
        <dbReference type="ChEBI" id="CHEBI:36208"/>
    </ligand>
</feature>
<evidence type="ECO:0000313" key="10">
    <source>
        <dbReference type="EMBL" id="MBF7114419.1"/>
    </source>
</evidence>